<name>A0A1M5FDI6_9BACT</name>
<organism evidence="3 4">
    <name type="scientific">Mariniphaga anaerophila</name>
    <dbReference type="NCBI Taxonomy" id="1484053"/>
    <lineage>
        <taxon>Bacteria</taxon>
        <taxon>Pseudomonadati</taxon>
        <taxon>Bacteroidota</taxon>
        <taxon>Bacteroidia</taxon>
        <taxon>Marinilabiliales</taxon>
        <taxon>Prolixibacteraceae</taxon>
        <taxon>Mariniphaga</taxon>
    </lineage>
</organism>
<evidence type="ECO:0000259" key="2">
    <source>
        <dbReference type="Pfam" id="PF20921"/>
    </source>
</evidence>
<feature type="domain" description="DUF1846" evidence="1">
    <location>
        <begin position="8"/>
        <end position="340"/>
    </location>
</feature>
<dbReference type="Gene3D" id="1.20.1570.10">
    <property type="entry name" value="dip2346 domain like"/>
    <property type="match status" value="1"/>
</dbReference>
<proteinExistence type="predicted"/>
<dbReference type="InterPro" id="IPR048496">
    <property type="entry name" value="DUF1846_N"/>
</dbReference>
<feature type="domain" description="DUF1846" evidence="2">
    <location>
        <begin position="345"/>
        <end position="506"/>
    </location>
</feature>
<dbReference type="Gene3D" id="3.40.140.40">
    <property type="entry name" value="Domain of unknown function (DUF1846), C-terminal subdomain"/>
    <property type="match status" value="1"/>
</dbReference>
<dbReference type="Pfam" id="PF08903">
    <property type="entry name" value="DUF1846"/>
    <property type="match status" value="1"/>
</dbReference>
<dbReference type="NCBIfam" id="NF010184">
    <property type="entry name" value="PRK13663.1"/>
    <property type="match status" value="1"/>
</dbReference>
<dbReference type="EMBL" id="FQUM01000012">
    <property type="protein sequence ID" value="SHF89593.1"/>
    <property type="molecule type" value="Genomic_DNA"/>
</dbReference>
<reference evidence="3 4" key="1">
    <citation type="submission" date="2016-11" db="EMBL/GenBank/DDBJ databases">
        <authorList>
            <person name="Jaros S."/>
            <person name="Januszkiewicz K."/>
            <person name="Wedrychowicz H."/>
        </authorList>
    </citation>
    <scope>NUCLEOTIDE SEQUENCE [LARGE SCALE GENOMIC DNA]</scope>
    <source>
        <strain evidence="3 4">DSM 26910</strain>
    </source>
</reference>
<dbReference type="Proteomes" id="UP000184164">
    <property type="component" value="Unassembled WGS sequence"/>
</dbReference>
<dbReference type="OrthoDB" id="9803572at2"/>
<dbReference type="InterPro" id="IPR048441">
    <property type="entry name" value="DUF1846_C"/>
</dbReference>
<keyword evidence="4" id="KW-1185">Reference proteome</keyword>
<evidence type="ECO:0000259" key="1">
    <source>
        <dbReference type="Pfam" id="PF08903"/>
    </source>
</evidence>
<dbReference type="AlphaFoldDB" id="A0A1M5FDI6"/>
<dbReference type="Gene3D" id="3.10.630.10">
    <property type="entry name" value="dip2346 domain like"/>
    <property type="match status" value="1"/>
</dbReference>
<evidence type="ECO:0000313" key="3">
    <source>
        <dbReference type="EMBL" id="SHF89593.1"/>
    </source>
</evidence>
<sequence length="509" mass="57280">MRDDNKKIGFDNEKYLREQTASILERVNRFNHRLYLEFGGKILYDYHAARVLPGFDPNVKMRLLQQLKDKTDVILCIHAGDIERKKIRADFGITYDVDILKTIDDFREWDIDICAVVITRFQNQPPAIAFKNKLEMRGIKVYLHYPTKGYPTDIDLIVSDNGYGANEYIETSKPIVAVTGPGPGSGKLATCLGNLYHEHKRGVKAGYAKFETFPIWDLPVDHKVNIAYEAATVDLNDKVMIDEHHLRAYNKKVVNYNRDIEAFHLLKRIIEKITGGESMYQSPTDMGVNRAGAGITDDRIVSEAAHQEIIRRYFRCAVEYAKGMVDKITFERIKSIMEKVEAKPEDRKVVEPARAAAKCAEAEEKGNAGVYCGASIELPDGTIITGKNSPLMHASSALILNATKHLAGLPHSMYLLPQSIIDSVTHLKKSILNRKMTSLDVDETLIVLSISALSNPAGQMALEKLKYLQDCEVHLTHIPTPGDEAGWRKLKVNLTCEPQYPGKSLFFSD</sequence>
<dbReference type="RefSeq" id="WP_073003279.1">
    <property type="nucleotide sequence ID" value="NZ_FQUM01000012.1"/>
</dbReference>
<gene>
    <name evidence="3" type="ORF">SAMN05444274_11216</name>
</gene>
<accession>A0A1M5FDI6</accession>
<protein>
    <submittedName>
        <fullName evidence="3">Uncharacterized protein, UPF0371 family</fullName>
    </submittedName>
</protein>
<dbReference type="Pfam" id="PF20921">
    <property type="entry name" value="DUF1846_C"/>
    <property type="match status" value="1"/>
</dbReference>
<evidence type="ECO:0000313" key="4">
    <source>
        <dbReference type="Proteomes" id="UP000184164"/>
    </source>
</evidence>